<dbReference type="FunFam" id="3.40.50.620:FF:000032">
    <property type="entry name" value="Valine--tRNA ligase"/>
    <property type="match status" value="1"/>
</dbReference>
<dbReference type="Pfam" id="PF10458">
    <property type="entry name" value="Val_tRNA-synt_C"/>
    <property type="match status" value="1"/>
</dbReference>
<dbReference type="PROSITE" id="PS00178">
    <property type="entry name" value="AA_TRNA_LIGASE_I"/>
    <property type="match status" value="1"/>
</dbReference>
<comment type="caution">
    <text evidence="12">Lacks conserved residue(s) required for the propagation of feature annotation.</text>
</comment>
<evidence type="ECO:0000256" key="1">
    <source>
        <dbReference type="ARBA" id="ARBA00004496"/>
    </source>
</evidence>
<dbReference type="Pfam" id="PF08264">
    <property type="entry name" value="Anticodon_1"/>
    <property type="match status" value="1"/>
</dbReference>
<feature type="coiled-coil region" evidence="12">
    <location>
        <begin position="840"/>
        <end position="902"/>
    </location>
</feature>
<evidence type="ECO:0000256" key="6">
    <source>
        <dbReference type="ARBA" id="ARBA00022840"/>
    </source>
</evidence>
<dbReference type="PANTHER" id="PTHR11946:SF93">
    <property type="entry name" value="VALINE--TRNA LIGASE, CHLOROPLASTIC_MITOCHONDRIAL 2"/>
    <property type="match status" value="1"/>
</dbReference>
<evidence type="ECO:0000313" key="16">
    <source>
        <dbReference type="EMBL" id="CDM64665.1"/>
    </source>
</evidence>
<comment type="subunit">
    <text evidence="2 12">Monomer.</text>
</comment>
<evidence type="ECO:0000256" key="3">
    <source>
        <dbReference type="ARBA" id="ARBA00022490"/>
    </source>
</evidence>
<dbReference type="SUPFAM" id="SSF47323">
    <property type="entry name" value="Anticodon-binding domain of a subclass of class I aminoacyl-tRNA synthetases"/>
    <property type="match status" value="1"/>
</dbReference>
<evidence type="ECO:0000256" key="7">
    <source>
        <dbReference type="ARBA" id="ARBA00022917"/>
    </source>
</evidence>
<dbReference type="InterPro" id="IPR033705">
    <property type="entry name" value="Anticodon_Ia_Val"/>
</dbReference>
<dbReference type="Proteomes" id="UP000031518">
    <property type="component" value="Unassembled WGS sequence"/>
</dbReference>
<dbReference type="Gene3D" id="1.10.730.10">
    <property type="entry name" value="Isoleucyl-tRNA Synthetase, Domain 1"/>
    <property type="match status" value="1"/>
</dbReference>
<evidence type="ECO:0000256" key="2">
    <source>
        <dbReference type="ARBA" id="ARBA00011245"/>
    </source>
</evidence>
<comment type="catalytic activity">
    <reaction evidence="10 12">
        <text>tRNA(Val) + L-valine + ATP = L-valyl-tRNA(Val) + AMP + diphosphate</text>
        <dbReference type="Rhea" id="RHEA:10704"/>
        <dbReference type="Rhea" id="RHEA-COMP:9672"/>
        <dbReference type="Rhea" id="RHEA-COMP:9708"/>
        <dbReference type="ChEBI" id="CHEBI:30616"/>
        <dbReference type="ChEBI" id="CHEBI:33019"/>
        <dbReference type="ChEBI" id="CHEBI:57762"/>
        <dbReference type="ChEBI" id="CHEBI:78442"/>
        <dbReference type="ChEBI" id="CHEBI:78537"/>
        <dbReference type="ChEBI" id="CHEBI:456215"/>
        <dbReference type="EC" id="6.1.1.9"/>
    </reaction>
</comment>
<dbReference type="SUPFAM" id="SSF50677">
    <property type="entry name" value="ValRS/IleRS/LeuRS editing domain"/>
    <property type="match status" value="1"/>
</dbReference>
<dbReference type="NCBIfam" id="NF004349">
    <property type="entry name" value="PRK05729.1"/>
    <property type="match status" value="1"/>
</dbReference>
<reference evidence="16 17" key="1">
    <citation type="submission" date="2013-12" db="EMBL/GenBank/DDBJ databases">
        <authorList>
            <person name="Stott M."/>
        </authorList>
    </citation>
    <scope>NUCLEOTIDE SEQUENCE [LARGE SCALE GENOMIC DNA]</scope>
    <source>
        <strain evidence="16 17">K22</strain>
    </source>
</reference>
<comment type="similarity">
    <text evidence="11 12">Belongs to the class-I aminoacyl-tRNA synthetase family. ValS type 1 subfamily.</text>
</comment>
<dbReference type="FunFam" id="3.90.740.10:FF:000005">
    <property type="entry name" value="Valine--tRNA ligase, mitochondrial"/>
    <property type="match status" value="1"/>
</dbReference>
<dbReference type="InterPro" id="IPR019499">
    <property type="entry name" value="Val-tRNA_synth_tRNA-bd"/>
</dbReference>
<evidence type="ECO:0000259" key="13">
    <source>
        <dbReference type="Pfam" id="PF00133"/>
    </source>
</evidence>
<feature type="domain" description="Aminoacyl-tRNA synthetase class Ia" evidence="13">
    <location>
        <begin position="28"/>
        <end position="577"/>
    </location>
</feature>
<evidence type="ECO:0000259" key="15">
    <source>
        <dbReference type="Pfam" id="PF10458"/>
    </source>
</evidence>
<feature type="domain" description="Methionyl/Valyl/Leucyl/Isoleucyl-tRNA synthetase anticodon-binding" evidence="14">
    <location>
        <begin position="623"/>
        <end position="783"/>
    </location>
</feature>
<dbReference type="SUPFAM" id="SSF46589">
    <property type="entry name" value="tRNA-binding arm"/>
    <property type="match status" value="1"/>
</dbReference>
<dbReference type="InterPro" id="IPR037118">
    <property type="entry name" value="Val-tRNA_synth_C_sf"/>
</dbReference>
<proteinExistence type="inferred from homology"/>
<name>A0A0B6WWZ3_9BACT</name>
<dbReference type="CDD" id="cd07962">
    <property type="entry name" value="Anticodon_Ia_Val"/>
    <property type="match status" value="1"/>
</dbReference>
<dbReference type="Pfam" id="PF00133">
    <property type="entry name" value="tRNA-synt_1"/>
    <property type="match status" value="1"/>
</dbReference>
<dbReference type="InterPro" id="IPR009008">
    <property type="entry name" value="Val/Leu/Ile-tRNA-synth_edit"/>
</dbReference>
<accession>A0A0B6WWZ3</accession>
<evidence type="ECO:0000256" key="8">
    <source>
        <dbReference type="ARBA" id="ARBA00023054"/>
    </source>
</evidence>
<evidence type="ECO:0000256" key="12">
    <source>
        <dbReference type="HAMAP-Rule" id="MF_02004"/>
    </source>
</evidence>
<evidence type="ECO:0000256" key="10">
    <source>
        <dbReference type="ARBA" id="ARBA00047552"/>
    </source>
</evidence>
<sequence>MTDSTKTAKYIASDIPKAYDPHLAESKHYQRWEAQGCFAPEKNRDPQAPIFSIVIPPPNVTGSLHMGHALQHTLMDVLARYHRMRGYRTLWLPGTDHAGISTQIVVERELKKEGLTRHDLGRERFVARVWQWKEQYGSRITEQLRREGASVDWSRERFTMDEHLSRAVREAFVRLYEEGLIYRGDYIINWCPKDQTALSDLEVEKEPFQGKLYYLQYPVKGSDRRITVATTRPETMLGDTAVAVNPHDERYRELIGQTVILPLVGREIPIIADESVDPDFGTGAVKVTPAHDPNDYEMGRRHNLPHVIVMDQHARMTEAAGPEFAGLDRYEARERVVQRFSELGLLERVEDYEFAISRCDRCRTVIEPLISTQWFCRMNEMARAALEALARGRGPRFIPEVPWTKVYSDWLENIHDWCISRQLWWGHRIPAWYTEDGRLIVARSEDEARAKAGTDRLEQDPDVLDTWFSSALWPFSTLGWPDETEDLKTFYPTSVLVTARDIIFLWVSRMVMTGLKFVGEVPFRDVVITALILDKHGQKMSKMKGNTIDPLDLFDRYGVDATRITLAAASTGTDVRWRDEQVESFRNFANKIWNAARFCLLNAEGATVGRGFSEDRGRWALHDRWIVSRLNRVTERVNAAIQSYEFHDAVQALYHFFWDDFCDWYIELAKVDVTASEASPAVVDARSRLLTILEQALRLLHPFMPFITEEIWHRLPGAGKAQLHPAYADAEPTIMLASFPQSDAARRDEQAERQMQSVIDLIKRVRNIRSEMNIKPSEHVRVLVGAADAHLREVFVAYVPHISRLARASEVLIAERLEAPRASARAAVGGAEVAVPLEGLIDFAAERERLRRERAKLEKEAEKINAQLANTGFREHAPAEKVEEVKRRLADIEQRLKSLAQALEALG</sequence>
<dbReference type="Gene3D" id="1.10.287.380">
    <property type="entry name" value="Valyl-tRNA synthetase, C-terminal domain"/>
    <property type="match status" value="1"/>
</dbReference>
<reference evidence="16 17" key="2">
    <citation type="submission" date="2015-01" db="EMBL/GenBank/DDBJ databases">
        <title>Complete genome sequence of Pyrinomonas methylaliphatogenes type strain K22T.</title>
        <authorList>
            <person name="Lee K.C.Y."/>
            <person name="Power J.F."/>
            <person name="Dunfield P.F."/>
            <person name="Morgan X.C."/>
            <person name="Huttenhower C."/>
            <person name="Stott M.B."/>
        </authorList>
    </citation>
    <scope>NUCLEOTIDE SEQUENCE [LARGE SCALE GENOMIC DNA]</scope>
    <source>
        <strain evidence="16 17">K22</strain>
    </source>
</reference>
<dbReference type="GO" id="GO:0005829">
    <property type="term" value="C:cytosol"/>
    <property type="evidence" value="ECO:0007669"/>
    <property type="project" value="TreeGrafter"/>
</dbReference>
<keyword evidence="6 12" id="KW-0067">ATP-binding</keyword>
<comment type="domain">
    <text evidence="12">ValRS has two distinct active sites: one for aminoacylation and one for editing. The misactivated threonine is translocated from the active site to the editing site.</text>
</comment>
<dbReference type="RefSeq" id="WP_041974242.1">
    <property type="nucleotide sequence ID" value="NZ_CBXV010000002.1"/>
</dbReference>
<evidence type="ECO:0000256" key="4">
    <source>
        <dbReference type="ARBA" id="ARBA00022598"/>
    </source>
</evidence>
<comment type="subcellular location">
    <subcellularLocation>
        <location evidence="1 12">Cytoplasm</location>
    </subcellularLocation>
</comment>
<dbReference type="EC" id="6.1.1.9" evidence="12"/>
<feature type="domain" description="Valyl-tRNA synthetase tRNA-binding arm" evidence="15">
    <location>
        <begin position="842"/>
        <end position="907"/>
    </location>
</feature>
<comment type="function">
    <text evidence="12">Catalyzes the attachment of valine to tRNA(Val). As ValRS can inadvertently accommodate and process structurally similar amino acids such as threonine, to avoid such errors, it has a 'posttransfer' editing activity that hydrolyzes mischarged Thr-tRNA(Val) in a tRNA-dependent manner.</text>
</comment>
<feature type="binding site" evidence="12">
    <location>
        <position position="542"/>
    </location>
    <ligand>
        <name>ATP</name>
        <dbReference type="ChEBI" id="CHEBI:30616"/>
    </ligand>
</feature>
<dbReference type="Gene3D" id="3.90.740.10">
    <property type="entry name" value="Valyl/Leucyl/Isoleucyl-tRNA synthetase, editing domain"/>
    <property type="match status" value="2"/>
</dbReference>
<dbReference type="FunFam" id="1.10.287.380:FF:000001">
    <property type="entry name" value="Valine--tRNA ligase"/>
    <property type="match status" value="1"/>
</dbReference>
<protein>
    <recommendedName>
        <fullName evidence="12">Valine--tRNA ligase</fullName>
        <ecNumber evidence="12">6.1.1.9</ecNumber>
    </recommendedName>
    <alternativeName>
        <fullName evidence="12">Valyl-tRNA synthetase</fullName>
        <shortName evidence="12">ValRS</shortName>
    </alternativeName>
</protein>
<keyword evidence="17" id="KW-1185">Reference proteome</keyword>
<dbReference type="AlphaFoldDB" id="A0A0B6WWZ3"/>
<keyword evidence="4 12" id="KW-0436">Ligase</keyword>
<comment type="domain">
    <text evidence="12">The C-terminal coiled-coil domain is crucial for aminoacylation activity.</text>
</comment>
<dbReference type="PANTHER" id="PTHR11946">
    <property type="entry name" value="VALYL-TRNA SYNTHETASES"/>
    <property type="match status" value="1"/>
</dbReference>
<dbReference type="PRINTS" id="PR00986">
    <property type="entry name" value="TRNASYNTHVAL"/>
</dbReference>
<dbReference type="HAMAP" id="MF_02004">
    <property type="entry name" value="Val_tRNA_synth_type1"/>
    <property type="match status" value="1"/>
</dbReference>
<evidence type="ECO:0000313" key="17">
    <source>
        <dbReference type="Proteomes" id="UP000031518"/>
    </source>
</evidence>
<dbReference type="EMBL" id="CBXV010000002">
    <property type="protein sequence ID" value="CDM64665.1"/>
    <property type="molecule type" value="Genomic_DNA"/>
</dbReference>
<dbReference type="GO" id="GO:0002161">
    <property type="term" value="F:aminoacyl-tRNA deacylase activity"/>
    <property type="evidence" value="ECO:0007669"/>
    <property type="project" value="InterPro"/>
</dbReference>
<dbReference type="InterPro" id="IPR001412">
    <property type="entry name" value="aa-tRNA-synth_I_CS"/>
</dbReference>
<dbReference type="SUPFAM" id="SSF52374">
    <property type="entry name" value="Nucleotidylyl transferase"/>
    <property type="match status" value="1"/>
</dbReference>
<keyword evidence="3 12" id="KW-0963">Cytoplasm</keyword>
<dbReference type="InterPro" id="IPR002300">
    <property type="entry name" value="aa-tRNA-synth_Ia"/>
</dbReference>
<dbReference type="InterPro" id="IPR002303">
    <property type="entry name" value="Valyl-tRNA_ligase"/>
</dbReference>
<dbReference type="Gene3D" id="3.40.50.620">
    <property type="entry name" value="HUPs"/>
    <property type="match status" value="2"/>
</dbReference>
<evidence type="ECO:0000256" key="11">
    <source>
        <dbReference type="ARBA" id="ARBA00060830"/>
    </source>
</evidence>
<dbReference type="InterPro" id="IPR014729">
    <property type="entry name" value="Rossmann-like_a/b/a_fold"/>
</dbReference>
<keyword evidence="9 12" id="KW-0030">Aminoacyl-tRNA synthetase</keyword>
<keyword evidence="8 12" id="KW-0175">Coiled coil</keyword>
<dbReference type="NCBIfam" id="TIGR00422">
    <property type="entry name" value="valS"/>
    <property type="match status" value="1"/>
</dbReference>
<feature type="short sequence motif" description="'HIGH' region" evidence="12">
    <location>
        <begin position="58"/>
        <end position="68"/>
    </location>
</feature>
<dbReference type="OrthoDB" id="9810365at2"/>
<dbReference type="InterPro" id="IPR010978">
    <property type="entry name" value="tRNA-bd_arm"/>
</dbReference>
<dbReference type="STRING" id="454194.PYK22_00660"/>
<dbReference type="InterPro" id="IPR009080">
    <property type="entry name" value="tRNAsynth_Ia_anticodon-bd"/>
</dbReference>
<keyword evidence="5 12" id="KW-0547">Nucleotide-binding</keyword>
<evidence type="ECO:0000259" key="14">
    <source>
        <dbReference type="Pfam" id="PF08264"/>
    </source>
</evidence>
<evidence type="ECO:0000256" key="9">
    <source>
        <dbReference type="ARBA" id="ARBA00023146"/>
    </source>
</evidence>
<dbReference type="GO" id="GO:0006438">
    <property type="term" value="P:valyl-tRNA aminoacylation"/>
    <property type="evidence" value="ECO:0007669"/>
    <property type="project" value="UniProtKB-UniRule"/>
</dbReference>
<dbReference type="GO" id="GO:0004832">
    <property type="term" value="F:valine-tRNA ligase activity"/>
    <property type="evidence" value="ECO:0007669"/>
    <property type="project" value="UniProtKB-UniRule"/>
</dbReference>
<evidence type="ECO:0000256" key="5">
    <source>
        <dbReference type="ARBA" id="ARBA00022741"/>
    </source>
</evidence>
<dbReference type="GO" id="GO:0005524">
    <property type="term" value="F:ATP binding"/>
    <property type="evidence" value="ECO:0007669"/>
    <property type="project" value="UniProtKB-UniRule"/>
</dbReference>
<keyword evidence="7 12" id="KW-0648">Protein biosynthesis</keyword>
<dbReference type="FunFam" id="1.10.730.10:FF:000014">
    <property type="entry name" value="Valine--tRNA ligase"/>
    <property type="match status" value="1"/>
</dbReference>
<gene>
    <name evidence="12" type="primary">valS</name>
    <name evidence="16" type="ORF">PYK22_00660</name>
</gene>
<dbReference type="InterPro" id="IPR013155">
    <property type="entry name" value="M/V/L/I-tRNA-synth_anticd-bd"/>
</dbReference>
<organism evidence="16 17">
    <name type="scientific">Pyrinomonas methylaliphatogenes</name>
    <dbReference type="NCBI Taxonomy" id="454194"/>
    <lineage>
        <taxon>Bacteria</taxon>
        <taxon>Pseudomonadati</taxon>
        <taxon>Acidobacteriota</taxon>
        <taxon>Blastocatellia</taxon>
        <taxon>Blastocatellales</taxon>
        <taxon>Pyrinomonadaceae</taxon>
        <taxon>Pyrinomonas</taxon>
    </lineage>
</organism>
<dbReference type="CDD" id="cd00817">
    <property type="entry name" value="ValRS_core"/>
    <property type="match status" value="1"/>
</dbReference>